<dbReference type="AlphaFoldDB" id="A0A9W7G1C3"/>
<keyword evidence="2" id="KW-1185">Reference proteome</keyword>
<dbReference type="EMBL" id="BRYA01000669">
    <property type="protein sequence ID" value="GMI28799.1"/>
    <property type="molecule type" value="Genomic_DNA"/>
</dbReference>
<dbReference type="OrthoDB" id="1065058at2759"/>
<dbReference type="PANTHER" id="PTHR12725">
    <property type="entry name" value="HALOACID DEHALOGENASE-LIKE HYDROLASE"/>
    <property type="match status" value="1"/>
</dbReference>
<evidence type="ECO:0008006" key="3">
    <source>
        <dbReference type="Google" id="ProtNLM"/>
    </source>
</evidence>
<name>A0A9W7G1C3_9STRA</name>
<evidence type="ECO:0000313" key="1">
    <source>
        <dbReference type="EMBL" id="GMI28799.1"/>
    </source>
</evidence>
<organism evidence="1 2">
    <name type="scientific">Triparma columacea</name>
    <dbReference type="NCBI Taxonomy" id="722753"/>
    <lineage>
        <taxon>Eukaryota</taxon>
        <taxon>Sar</taxon>
        <taxon>Stramenopiles</taxon>
        <taxon>Ochrophyta</taxon>
        <taxon>Bolidophyceae</taxon>
        <taxon>Parmales</taxon>
        <taxon>Triparmaceae</taxon>
        <taxon>Triparma</taxon>
    </lineage>
</organism>
<gene>
    <name evidence="1" type="ORF">TrCOL_g2189</name>
</gene>
<sequence length="234" mass="26778">MENVKVCLFDLDGCLYDADNGYTAAIHGNILSYMVEATYSKFSAITTLDEAQKVWRPIFDKYNLTKRGLIAEGYEIREKEYDEYIRRGEEIYIKRDDRLREVLEGMKGVRKYIFSNGPEVSIHKCLKLLGIEDLMDGVFGTDFHLGTCKPERACFDKVLAEIGMTGREGEVLYFEDSYKNLIRGKEMGMKTCFVNSTTLKEEGRGEDEIGVFDFVVRDIGRDWKEKVGGEGGEE</sequence>
<dbReference type="PANTHER" id="PTHR12725:SF117">
    <property type="entry name" value="HALOACID DEHALOGENASE-LIKE HYDROLASE"/>
    <property type="match status" value="1"/>
</dbReference>
<dbReference type="InterPro" id="IPR036412">
    <property type="entry name" value="HAD-like_sf"/>
</dbReference>
<dbReference type="Gene3D" id="1.10.150.450">
    <property type="match status" value="1"/>
</dbReference>
<dbReference type="Proteomes" id="UP001165065">
    <property type="component" value="Unassembled WGS sequence"/>
</dbReference>
<dbReference type="Gene3D" id="3.40.50.1000">
    <property type="entry name" value="HAD superfamily/HAD-like"/>
    <property type="match status" value="1"/>
</dbReference>
<dbReference type="InterPro" id="IPR023214">
    <property type="entry name" value="HAD_sf"/>
</dbReference>
<dbReference type="Pfam" id="PF00702">
    <property type="entry name" value="Hydrolase"/>
    <property type="match status" value="1"/>
</dbReference>
<evidence type="ECO:0000313" key="2">
    <source>
        <dbReference type="Proteomes" id="UP001165065"/>
    </source>
</evidence>
<dbReference type="NCBIfam" id="TIGR01509">
    <property type="entry name" value="HAD-SF-IA-v3"/>
    <property type="match status" value="1"/>
</dbReference>
<accession>A0A9W7G1C3</accession>
<dbReference type="SFLD" id="SFLDG01129">
    <property type="entry name" value="C1.5:_HAD__Beta-PGM__Phosphata"/>
    <property type="match status" value="1"/>
</dbReference>
<dbReference type="InterPro" id="IPR006439">
    <property type="entry name" value="HAD-SF_hydro_IA"/>
</dbReference>
<dbReference type="SFLD" id="SFLDS00003">
    <property type="entry name" value="Haloacid_Dehalogenase"/>
    <property type="match status" value="1"/>
</dbReference>
<protein>
    <recommendedName>
        <fullName evidence="3">Pyrimidine 5-nucleotidase</fullName>
    </recommendedName>
</protein>
<proteinExistence type="predicted"/>
<comment type="caution">
    <text evidence="1">The sequence shown here is derived from an EMBL/GenBank/DDBJ whole genome shotgun (WGS) entry which is preliminary data.</text>
</comment>
<dbReference type="SUPFAM" id="SSF56784">
    <property type="entry name" value="HAD-like"/>
    <property type="match status" value="1"/>
</dbReference>
<reference evidence="2" key="1">
    <citation type="journal article" date="2023" name="Commun. Biol.">
        <title>Genome analysis of Parmales, the sister group of diatoms, reveals the evolutionary specialization of diatoms from phago-mixotrophs to photoautotrophs.</title>
        <authorList>
            <person name="Ban H."/>
            <person name="Sato S."/>
            <person name="Yoshikawa S."/>
            <person name="Yamada K."/>
            <person name="Nakamura Y."/>
            <person name="Ichinomiya M."/>
            <person name="Sato N."/>
            <person name="Blanc-Mathieu R."/>
            <person name="Endo H."/>
            <person name="Kuwata A."/>
            <person name="Ogata H."/>
        </authorList>
    </citation>
    <scope>NUCLEOTIDE SEQUENCE [LARGE SCALE GENOMIC DNA]</scope>
</reference>